<organism evidence="2 3">
    <name type="scientific">Pelobates cultripes</name>
    <name type="common">Western spadefoot toad</name>
    <dbReference type="NCBI Taxonomy" id="61616"/>
    <lineage>
        <taxon>Eukaryota</taxon>
        <taxon>Metazoa</taxon>
        <taxon>Chordata</taxon>
        <taxon>Craniata</taxon>
        <taxon>Vertebrata</taxon>
        <taxon>Euteleostomi</taxon>
        <taxon>Amphibia</taxon>
        <taxon>Batrachia</taxon>
        <taxon>Anura</taxon>
        <taxon>Pelobatoidea</taxon>
        <taxon>Pelobatidae</taxon>
        <taxon>Pelobates</taxon>
    </lineage>
</organism>
<proteinExistence type="predicted"/>
<name>A0AAD1W859_PELCU</name>
<feature type="region of interest" description="Disordered" evidence="1">
    <location>
        <begin position="180"/>
        <end position="199"/>
    </location>
</feature>
<protein>
    <submittedName>
        <fullName evidence="2">Uncharacterized protein</fullName>
    </submittedName>
</protein>
<sequence>MGRRNKKAKPDRPPSTVDIGDLLRWPQNFQRPEMVPQLEGLYHSFSEATESEEDNYGAGAVSRPTHTHPSLTEGKLKDMLGELRRNIAANIGVFRDEISRVVARLQNTELTTAAQESRLVSVEQQIIVLQKTQRQHQNNMAALEDKRRWKNVKICGLPEAVETAELPHLVRRMLNTLFTTKQAKGHSRPQTGTPEKGML</sequence>
<evidence type="ECO:0000313" key="2">
    <source>
        <dbReference type="EMBL" id="CAH2296029.1"/>
    </source>
</evidence>
<dbReference type="Proteomes" id="UP001295444">
    <property type="component" value="Chromosome 05"/>
</dbReference>
<keyword evidence="3" id="KW-1185">Reference proteome</keyword>
<reference evidence="2" key="1">
    <citation type="submission" date="2022-03" db="EMBL/GenBank/DDBJ databases">
        <authorList>
            <person name="Alioto T."/>
            <person name="Alioto T."/>
            <person name="Gomez Garrido J."/>
        </authorList>
    </citation>
    <scope>NUCLEOTIDE SEQUENCE</scope>
</reference>
<accession>A0AAD1W859</accession>
<gene>
    <name evidence="2" type="ORF">PECUL_23A049598</name>
</gene>
<evidence type="ECO:0000313" key="3">
    <source>
        <dbReference type="Proteomes" id="UP001295444"/>
    </source>
</evidence>
<dbReference type="AlphaFoldDB" id="A0AAD1W859"/>
<feature type="region of interest" description="Disordered" evidence="1">
    <location>
        <begin position="49"/>
        <end position="70"/>
    </location>
</feature>
<feature type="compositionally biased region" description="Polar residues" evidence="1">
    <location>
        <begin position="180"/>
        <end position="193"/>
    </location>
</feature>
<evidence type="ECO:0000256" key="1">
    <source>
        <dbReference type="SAM" id="MobiDB-lite"/>
    </source>
</evidence>
<dbReference type="EMBL" id="OW240916">
    <property type="protein sequence ID" value="CAH2296029.1"/>
    <property type="molecule type" value="Genomic_DNA"/>
</dbReference>